<keyword evidence="4" id="KW-1185">Reference proteome</keyword>
<dbReference type="InterPro" id="IPR004474">
    <property type="entry name" value="LytR_CpsA_psr"/>
</dbReference>
<dbReference type="EMBL" id="JAJEPR010000028">
    <property type="protein sequence ID" value="MCC2190807.1"/>
    <property type="molecule type" value="Genomic_DNA"/>
</dbReference>
<dbReference type="Pfam" id="PF03816">
    <property type="entry name" value="LytR_cpsA_psr"/>
    <property type="match status" value="1"/>
</dbReference>
<sequence length="359" mass="40034">MRKQKKKHTVLKVILLIVLILLLVATGGAFWVYQKFSDTVGEMNYRELESDKLEINQQVKENKALKGYTNIALFGLDSREGNLEQANSDTIIIASINNDTKEIKMVSVYRDTYLNIGNDMYRKANAAYANGGPEWAVSMLNTNLDLDIKEFVSVDFNALVDLIDAIGGIEITVDEEEAGYVNGYCVETSQVTGKSYEDLPGAGTYLMSGVQAVSYTRIRYTSGNDFKRTERQREVIGKIVDKVKTMGISNLMDLAHTMFPKVLTSFSETELIKLGLNILNYKLGSSTGFPFAHRTSQSDYNEVPVTLESNVIQLHEYLFGTTDYQPSDTVIARSQEIINATGYDDPSLASTENYSTGEE</sequence>
<reference evidence="3 4" key="1">
    <citation type="submission" date="2021-10" db="EMBL/GenBank/DDBJ databases">
        <title>Anaerobic single-cell dispensing facilitates the cultivation of human gut bacteria.</title>
        <authorList>
            <person name="Afrizal A."/>
        </authorList>
    </citation>
    <scope>NUCLEOTIDE SEQUENCE [LARGE SCALE GENOMIC DNA]</scope>
    <source>
        <strain evidence="3 4">CLA-AA-H277</strain>
    </source>
</reference>
<evidence type="ECO:0000259" key="2">
    <source>
        <dbReference type="Pfam" id="PF03816"/>
    </source>
</evidence>
<feature type="domain" description="Cell envelope-related transcriptional attenuator" evidence="2">
    <location>
        <begin position="87"/>
        <end position="244"/>
    </location>
</feature>
<accession>A0AAE3DUC5</accession>
<proteinExistence type="inferred from homology"/>
<dbReference type="Gene3D" id="3.40.630.190">
    <property type="entry name" value="LCP protein"/>
    <property type="match status" value="1"/>
</dbReference>
<evidence type="ECO:0000313" key="3">
    <source>
        <dbReference type="EMBL" id="MCC2190807.1"/>
    </source>
</evidence>
<dbReference type="PANTHER" id="PTHR33392">
    <property type="entry name" value="POLYISOPRENYL-TEICHOIC ACID--PEPTIDOGLYCAN TEICHOIC ACID TRANSFERASE TAGU"/>
    <property type="match status" value="1"/>
</dbReference>
<comment type="similarity">
    <text evidence="1">Belongs to the LytR/CpsA/Psr (LCP) family.</text>
</comment>
<gene>
    <name evidence="3" type="ORF">LKD71_13530</name>
</gene>
<comment type="caution">
    <text evidence="3">The sequence shown here is derived from an EMBL/GenBank/DDBJ whole genome shotgun (WGS) entry which is preliminary data.</text>
</comment>
<dbReference type="NCBIfam" id="TIGR00350">
    <property type="entry name" value="lytR_cpsA_psr"/>
    <property type="match status" value="1"/>
</dbReference>
<evidence type="ECO:0000256" key="1">
    <source>
        <dbReference type="ARBA" id="ARBA00006068"/>
    </source>
</evidence>
<evidence type="ECO:0000313" key="4">
    <source>
        <dbReference type="Proteomes" id="UP001197875"/>
    </source>
</evidence>
<dbReference type="Proteomes" id="UP001197875">
    <property type="component" value="Unassembled WGS sequence"/>
</dbReference>
<protein>
    <submittedName>
        <fullName evidence="3">LCP family protein</fullName>
    </submittedName>
</protein>
<dbReference type="InterPro" id="IPR050922">
    <property type="entry name" value="LytR/CpsA/Psr_CW_biosynth"/>
</dbReference>
<name>A0AAE3DUC5_9FIRM</name>
<dbReference type="PANTHER" id="PTHR33392:SF6">
    <property type="entry name" value="POLYISOPRENYL-TEICHOIC ACID--PEPTIDOGLYCAN TEICHOIC ACID TRANSFERASE TAGU"/>
    <property type="match status" value="1"/>
</dbReference>
<dbReference type="AlphaFoldDB" id="A0AAE3DUC5"/>
<dbReference type="RefSeq" id="WP_178044915.1">
    <property type="nucleotide sequence ID" value="NZ_JAJEPR010000028.1"/>
</dbReference>
<organism evidence="3 4">
    <name type="scientific">Fusicatenibacter faecihominis</name>
    <dbReference type="NCBI Taxonomy" id="2881276"/>
    <lineage>
        <taxon>Bacteria</taxon>
        <taxon>Bacillati</taxon>
        <taxon>Bacillota</taxon>
        <taxon>Clostridia</taxon>
        <taxon>Lachnospirales</taxon>
        <taxon>Lachnospiraceae</taxon>
        <taxon>Fusicatenibacter</taxon>
    </lineage>
</organism>